<gene>
    <name evidence="2" type="ORF">A3H64_03480</name>
</gene>
<dbReference type="Proteomes" id="UP000178186">
    <property type="component" value="Unassembled WGS sequence"/>
</dbReference>
<dbReference type="EMBL" id="MHNY01000028">
    <property type="protein sequence ID" value="OGZ55403.1"/>
    <property type="molecule type" value="Genomic_DNA"/>
</dbReference>
<proteinExistence type="predicted"/>
<dbReference type="Gene3D" id="3.20.100.30">
    <property type="entry name" value="VTC, catalytic tunnel domain"/>
    <property type="match status" value="1"/>
</dbReference>
<dbReference type="AlphaFoldDB" id="A0A1G2GYY3"/>
<feature type="domain" description="VTC" evidence="1">
    <location>
        <begin position="2"/>
        <end position="230"/>
    </location>
</feature>
<accession>A0A1G2GYY3</accession>
<name>A0A1G2GYY3_9BACT</name>
<organism evidence="2 3">
    <name type="scientific">Candidatus Ryanbacteria bacterium RIFCSPLOWO2_02_FULL_45_11c</name>
    <dbReference type="NCBI Taxonomy" id="1802128"/>
    <lineage>
        <taxon>Bacteria</taxon>
        <taxon>Candidatus Ryaniibacteriota</taxon>
    </lineage>
</organism>
<evidence type="ECO:0000313" key="2">
    <source>
        <dbReference type="EMBL" id="OGZ55403.1"/>
    </source>
</evidence>
<dbReference type="Pfam" id="PF09359">
    <property type="entry name" value="VTC"/>
    <property type="match status" value="1"/>
</dbReference>
<dbReference type="STRING" id="1802128.A3H64_03480"/>
<protein>
    <recommendedName>
        <fullName evidence="1">VTC domain-containing protein</fullName>
    </recommendedName>
</protein>
<sequence>MRFEFKYILDPIQEQALRSAVNRFMEPDPLAARRGGSYPVTSLYFDTPQLADYYDKSGGYLMRKKLRARIYEPSLRPETPEIWLEIKKKYDMSFEKSRVLISHEDWKNLKNNRYTNLLANARTESDMATLNEFTWYLLQEGRHPSFFVRYKRHPYRDSHSDLRVTFDSTIEAYRHGDLVAPPFPKKVRAGTLMEVKFSRNTLPGWLGAVLRLHSLSRDAFSKYGMSVERLRSYNTLPR</sequence>
<reference evidence="2 3" key="1">
    <citation type="journal article" date="2016" name="Nat. Commun.">
        <title>Thousands of microbial genomes shed light on interconnected biogeochemical processes in an aquifer system.</title>
        <authorList>
            <person name="Anantharaman K."/>
            <person name="Brown C.T."/>
            <person name="Hug L.A."/>
            <person name="Sharon I."/>
            <person name="Castelle C.J."/>
            <person name="Probst A.J."/>
            <person name="Thomas B.C."/>
            <person name="Singh A."/>
            <person name="Wilkins M.J."/>
            <person name="Karaoz U."/>
            <person name="Brodie E.L."/>
            <person name="Williams K.H."/>
            <person name="Hubbard S.S."/>
            <person name="Banfield J.F."/>
        </authorList>
    </citation>
    <scope>NUCLEOTIDE SEQUENCE [LARGE SCALE GENOMIC DNA]</scope>
</reference>
<dbReference type="CDD" id="cd07750">
    <property type="entry name" value="PolyPPase_VTC_like"/>
    <property type="match status" value="1"/>
</dbReference>
<dbReference type="InterPro" id="IPR018966">
    <property type="entry name" value="VTC_domain"/>
</dbReference>
<evidence type="ECO:0000259" key="1">
    <source>
        <dbReference type="Pfam" id="PF09359"/>
    </source>
</evidence>
<comment type="caution">
    <text evidence="2">The sequence shown here is derived from an EMBL/GenBank/DDBJ whole genome shotgun (WGS) entry which is preliminary data.</text>
</comment>
<dbReference type="GO" id="GO:0006799">
    <property type="term" value="P:polyphosphate biosynthetic process"/>
    <property type="evidence" value="ECO:0007669"/>
    <property type="project" value="UniProtKB-ARBA"/>
</dbReference>
<dbReference type="InterPro" id="IPR042267">
    <property type="entry name" value="VTC_sf"/>
</dbReference>
<evidence type="ECO:0000313" key="3">
    <source>
        <dbReference type="Proteomes" id="UP000178186"/>
    </source>
</evidence>